<reference evidence="1 3" key="1">
    <citation type="submission" date="2024-07" db="EMBL/GenBank/DDBJ databases">
        <title>Description of Labrys sedimenti sp. nov., isolated from a diclofenac-degrading enrichment culture.</title>
        <authorList>
            <person name="Tancsics A."/>
            <person name="Csepanyi A."/>
        </authorList>
    </citation>
    <scope>NUCLEOTIDE SEQUENCE [LARGE SCALE GENOMIC DNA]</scope>
    <source>
        <strain evidence="1 3">LMG 23578</strain>
    </source>
</reference>
<evidence type="ECO:0000313" key="1">
    <source>
        <dbReference type="EMBL" id="MEW9308701.1"/>
    </source>
</evidence>
<accession>A0ABV3PSR7</accession>
<dbReference type="Proteomes" id="UP001595190">
    <property type="component" value="Unassembled WGS sequence"/>
</dbReference>
<dbReference type="EMBL" id="JBHGPK010000002">
    <property type="protein sequence ID" value="MFC2249690.1"/>
    <property type="molecule type" value="Genomic_DNA"/>
</dbReference>
<dbReference type="Proteomes" id="UP001555786">
    <property type="component" value="Unassembled WGS sequence"/>
</dbReference>
<evidence type="ECO:0000313" key="2">
    <source>
        <dbReference type="EMBL" id="MFC2249690.1"/>
    </source>
</evidence>
<sequence>MDKAATWWRSEKTGNACDYTGFSNNSSRNTSFRLAFRYPFR</sequence>
<keyword evidence="3" id="KW-1185">Reference proteome</keyword>
<name>A0ABV3PSR7_9HYPH</name>
<dbReference type="RefSeq" id="WP_311933110.1">
    <property type="nucleotide sequence ID" value="NZ_JAVSCS010000004.1"/>
</dbReference>
<comment type="caution">
    <text evidence="1">The sequence shown here is derived from an EMBL/GenBank/DDBJ whole genome shotgun (WGS) entry which is preliminary data.</text>
</comment>
<gene>
    <name evidence="1" type="ORF">ABXS05_24315</name>
    <name evidence="2" type="ORF">ACETRX_08720</name>
</gene>
<reference evidence="2 4" key="2">
    <citation type="submission" date="2024-09" db="EMBL/GenBank/DDBJ databases">
        <title>Description of Labrys sedimenti sp. nov., isolated from a diclofenac-degrading enrichment culture, and genome-based reclassification of Labrys portucalensis as a later heterotypic synonym of Labrys neptuniae.</title>
        <authorList>
            <person name="Tancsics A."/>
            <person name="Csepanyi A."/>
        </authorList>
    </citation>
    <scope>NUCLEOTIDE SEQUENCE [LARGE SCALE GENOMIC DNA]</scope>
    <source>
        <strain evidence="2 4">LMG 23412</strain>
    </source>
</reference>
<evidence type="ECO:0000313" key="3">
    <source>
        <dbReference type="Proteomes" id="UP001555786"/>
    </source>
</evidence>
<organism evidence="1 3">
    <name type="scientific">Labrys neptuniae</name>
    <dbReference type="NCBI Taxonomy" id="376174"/>
    <lineage>
        <taxon>Bacteria</taxon>
        <taxon>Pseudomonadati</taxon>
        <taxon>Pseudomonadota</taxon>
        <taxon>Alphaproteobacteria</taxon>
        <taxon>Hyphomicrobiales</taxon>
        <taxon>Xanthobacteraceae</taxon>
        <taxon>Labrys</taxon>
    </lineage>
</organism>
<proteinExistence type="predicted"/>
<evidence type="ECO:0000313" key="4">
    <source>
        <dbReference type="Proteomes" id="UP001595190"/>
    </source>
</evidence>
<protein>
    <submittedName>
        <fullName evidence="1">Uncharacterized protein</fullName>
    </submittedName>
</protein>
<dbReference type="EMBL" id="JBFNQD010000010">
    <property type="protein sequence ID" value="MEW9308701.1"/>
    <property type="molecule type" value="Genomic_DNA"/>
</dbReference>